<evidence type="ECO:0000256" key="1">
    <source>
        <dbReference type="SAM" id="MobiDB-lite"/>
    </source>
</evidence>
<name>A0A427XP51_9TREE</name>
<dbReference type="EMBL" id="RSCE01000008">
    <property type="protein sequence ID" value="RSH80623.1"/>
    <property type="molecule type" value="Genomic_DNA"/>
</dbReference>
<keyword evidence="3" id="KW-1185">Reference proteome</keyword>
<evidence type="ECO:0008006" key="4">
    <source>
        <dbReference type="Google" id="ProtNLM"/>
    </source>
</evidence>
<evidence type="ECO:0000313" key="3">
    <source>
        <dbReference type="Proteomes" id="UP000279236"/>
    </source>
</evidence>
<comment type="caution">
    <text evidence="2">The sequence shown here is derived from an EMBL/GenBank/DDBJ whole genome shotgun (WGS) entry which is preliminary data.</text>
</comment>
<dbReference type="RefSeq" id="XP_028475570.1">
    <property type="nucleotide sequence ID" value="XM_028624498.1"/>
</dbReference>
<dbReference type="AlphaFoldDB" id="A0A427XP51"/>
<feature type="region of interest" description="Disordered" evidence="1">
    <location>
        <begin position="1"/>
        <end position="81"/>
    </location>
</feature>
<sequence length="138" mass="14660">MSDAVGVKIELPAESDTEPAAVTAGTKGRKRGKTISTVKREPSDKTPNPKSKPGRKRKSTEDEDDNETQTSNKRVGGKKWSGTELVALLDAAIKGGGAAAGFDGTVPGRTKQQCNTTWRNTVLPLLQRTLREKGGDGN</sequence>
<gene>
    <name evidence="2" type="ORF">EHS24_009205</name>
</gene>
<dbReference type="GeneID" id="39593748"/>
<evidence type="ECO:0000313" key="2">
    <source>
        <dbReference type="EMBL" id="RSH80623.1"/>
    </source>
</evidence>
<dbReference type="Proteomes" id="UP000279236">
    <property type="component" value="Unassembled WGS sequence"/>
</dbReference>
<protein>
    <recommendedName>
        <fullName evidence="4">Myb-like domain-containing protein</fullName>
    </recommendedName>
</protein>
<proteinExistence type="predicted"/>
<reference evidence="2 3" key="1">
    <citation type="submission" date="2018-11" db="EMBL/GenBank/DDBJ databases">
        <title>Genome sequence of Apiotrichum porosum DSM 27194.</title>
        <authorList>
            <person name="Aliyu H."/>
            <person name="Gorte O."/>
            <person name="Ochsenreither K."/>
        </authorList>
    </citation>
    <scope>NUCLEOTIDE SEQUENCE [LARGE SCALE GENOMIC DNA]</scope>
    <source>
        <strain evidence="2 3">DSM 27194</strain>
    </source>
</reference>
<organism evidence="2 3">
    <name type="scientific">Apiotrichum porosum</name>
    <dbReference type="NCBI Taxonomy" id="105984"/>
    <lineage>
        <taxon>Eukaryota</taxon>
        <taxon>Fungi</taxon>
        <taxon>Dikarya</taxon>
        <taxon>Basidiomycota</taxon>
        <taxon>Agaricomycotina</taxon>
        <taxon>Tremellomycetes</taxon>
        <taxon>Trichosporonales</taxon>
        <taxon>Trichosporonaceae</taxon>
        <taxon>Apiotrichum</taxon>
    </lineage>
</organism>
<accession>A0A427XP51</accession>